<evidence type="ECO:0000313" key="3">
    <source>
        <dbReference type="Proteomes" id="UP001562159"/>
    </source>
</evidence>
<evidence type="ECO:0000256" key="1">
    <source>
        <dbReference type="SAM" id="Phobius"/>
    </source>
</evidence>
<feature type="transmembrane region" description="Helical" evidence="1">
    <location>
        <begin position="91"/>
        <end position="112"/>
    </location>
</feature>
<feature type="transmembrane region" description="Helical" evidence="1">
    <location>
        <begin position="33"/>
        <end position="54"/>
    </location>
</feature>
<reference evidence="2 3" key="1">
    <citation type="submission" date="2024-07" db="EMBL/GenBank/DDBJ databases">
        <title>Molecular mechanisms and environmental adaptations of flagellar loss and biofilm growth of Rhodanobacter under environmental stress.</title>
        <authorList>
            <person name="Chen M."/>
        </authorList>
    </citation>
    <scope>NUCLEOTIDE SEQUENCE [LARGE SCALE GENOMIC DNA]</scope>
    <source>
        <strain evidence="2 3">RS22</strain>
    </source>
</reference>
<dbReference type="InterPro" id="IPR058117">
    <property type="entry name" value="BV97_02767-like"/>
</dbReference>
<dbReference type="EMBL" id="JBGBPY010000001">
    <property type="protein sequence ID" value="MEY2182764.1"/>
    <property type="molecule type" value="Genomic_DNA"/>
</dbReference>
<evidence type="ECO:0000313" key="2">
    <source>
        <dbReference type="EMBL" id="MEY2182764.1"/>
    </source>
</evidence>
<accession>A0ABV4AT70</accession>
<name>A0ABV4AT70_9GAMM</name>
<comment type="caution">
    <text evidence="2">The sequence shown here is derived from an EMBL/GenBank/DDBJ whole genome shotgun (WGS) entry which is preliminary data.</text>
</comment>
<proteinExistence type="predicted"/>
<dbReference type="Proteomes" id="UP001562159">
    <property type="component" value="Unassembled WGS sequence"/>
</dbReference>
<feature type="transmembrane region" description="Helical" evidence="1">
    <location>
        <begin position="6"/>
        <end position="26"/>
    </location>
</feature>
<organism evidence="2 3">
    <name type="scientific">Rhodanobacter humi</name>
    <dbReference type="NCBI Taxonomy" id="1888173"/>
    <lineage>
        <taxon>Bacteria</taxon>
        <taxon>Pseudomonadati</taxon>
        <taxon>Pseudomonadota</taxon>
        <taxon>Gammaproteobacteria</taxon>
        <taxon>Lysobacterales</taxon>
        <taxon>Rhodanobacteraceae</taxon>
        <taxon>Rhodanobacter</taxon>
    </lineage>
</organism>
<keyword evidence="3" id="KW-1185">Reference proteome</keyword>
<keyword evidence="1" id="KW-0472">Membrane</keyword>
<dbReference type="NCBIfam" id="NF006749">
    <property type="entry name" value="PRK09272.1-2"/>
    <property type="match status" value="1"/>
</dbReference>
<gene>
    <name evidence="2" type="ORF">AB7878_10085</name>
</gene>
<sequence length="123" mass="13139">MTAGAAAMLQYVFKVLLSAIVVVAVSELGKRSSLWGALLASLPLTSLLAFIWLYRDTGNVAAIAALSTGIFWLVLASLPLFLILPALLRHGVAFWPALGLACVVTVGVYFALVQVLERLDVRI</sequence>
<protein>
    <submittedName>
        <fullName evidence="2">DUF3147 family protein</fullName>
    </submittedName>
</protein>
<feature type="transmembrane region" description="Helical" evidence="1">
    <location>
        <begin position="60"/>
        <end position="84"/>
    </location>
</feature>
<keyword evidence="1" id="KW-1133">Transmembrane helix</keyword>
<keyword evidence="1" id="KW-0812">Transmembrane</keyword>